<dbReference type="Proteomes" id="UP000271098">
    <property type="component" value="Unassembled WGS sequence"/>
</dbReference>
<dbReference type="PANTHER" id="PTHR16064">
    <property type="entry name" value="BTB POZ DOMAIN CONTAINING 7"/>
    <property type="match status" value="1"/>
</dbReference>
<name>A0A183DNC8_9BILA</name>
<evidence type="ECO:0000256" key="1">
    <source>
        <dbReference type="SAM" id="MobiDB-lite"/>
    </source>
</evidence>
<dbReference type="CDD" id="cd18186">
    <property type="entry name" value="BTB_POZ_ZBTB_KLHL-like"/>
    <property type="match status" value="1"/>
</dbReference>
<accession>A0A183DNC8</accession>
<feature type="compositionally biased region" description="Polar residues" evidence="1">
    <location>
        <begin position="1"/>
        <end position="11"/>
    </location>
</feature>
<protein>
    <submittedName>
        <fullName evidence="5">BTB domain-containing protein</fullName>
    </submittedName>
</protein>
<evidence type="ECO:0000313" key="5">
    <source>
        <dbReference type="WBParaSite" id="GPUH_0001023201-mRNA-1"/>
    </source>
</evidence>
<dbReference type="AlphaFoldDB" id="A0A183DNC8"/>
<feature type="region of interest" description="Disordered" evidence="1">
    <location>
        <begin position="1"/>
        <end position="25"/>
    </location>
</feature>
<dbReference type="Gene3D" id="3.30.710.10">
    <property type="entry name" value="Potassium Channel Kv1.1, Chain A"/>
    <property type="match status" value="2"/>
</dbReference>
<dbReference type="InterPro" id="IPR000210">
    <property type="entry name" value="BTB/POZ_dom"/>
</dbReference>
<dbReference type="GO" id="GO:0061138">
    <property type="term" value="P:morphogenesis of a branching epithelium"/>
    <property type="evidence" value="ECO:0007669"/>
    <property type="project" value="InterPro"/>
</dbReference>
<dbReference type="InterPro" id="IPR011705">
    <property type="entry name" value="BACK"/>
</dbReference>
<evidence type="ECO:0000313" key="4">
    <source>
        <dbReference type="Proteomes" id="UP000271098"/>
    </source>
</evidence>
<feature type="domain" description="BTB" evidence="2">
    <location>
        <begin position="261"/>
        <end position="341"/>
    </location>
</feature>
<evidence type="ECO:0000259" key="2">
    <source>
        <dbReference type="PROSITE" id="PS50097"/>
    </source>
</evidence>
<reference evidence="3 4" key="2">
    <citation type="submission" date="2018-11" db="EMBL/GenBank/DDBJ databases">
        <authorList>
            <consortium name="Pathogen Informatics"/>
        </authorList>
    </citation>
    <scope>NUCLEOTIDE SEQUENCE [LARGE SCALE GENOMIC DNA]</scope>
</reference>
<gene>
    <name evidence="3" type="ORF">GPUH_LOCUS10219</name>
</gene>
<dbReference type="EMBL" id="UYRT01077885">
    <property type="protein sequence ID" value="VDN17146.1"/>
    <property type="molecule type" value="Genomic_DNA"/>
</dbReference>
<dbReference type="Pfam" id="PF00651">
    <property type="entry name" value="BTB"/>
    <property type="match status" value="2"/>
</dbReference>
<keyword evidence="4" id="KW-1185">Reference proteome</keyword>
<evidence type="ECO:0000313" key="3">
    <source>
        <dbReference type="EMBL" id="VDN17146.1"/>
    </source>
</evidence>
<dbReference type="Gene3D" id="1.25.40.420">
    <property type="match status" value="1"/>
</dbReference>
<dbReference type="InterPro" id="IPR011333">
    <property type="entry name" value="SKP1/BTB/POZ_sf"/>
</dbReference>
<proteinExistence type="predicted"/>
<dbReference type="SUPFAM" id="SSF54695">
    <property type="entry name" value="POZ domain"/>
    <property type="match status" value="2"/>
</dbReference>
<sequence>MGALNSSSLKNAGSEWIGPSSTRTCSPARHTRLSSLIASNSNRCFTGKLASLHWRRKCRQISREDKRAFRALISRWTNVELAALFTEMESAWAVREMVLLAEEARPSTSSLATDLLSAWQNEIVTDCFVIHKSVRYAAHSFVLRARCRYFCDFWDSLFVEPSADGNTVSVAFPHDNTSSEMFKAMLYYIYTGEYDKSLSEGDRQHLTTVLQRFRCVFFFFFFFFFEPCCKSTDCTSHLQLEAVRIKVGFDPPFIFHFFFSVDSILVMSAATRSGRGRNRDYRLKCSGAILAARSKYLRSLIEKRIACGQKLEIVINEHLFPRSYAHIILNAIYTDRLDFSKMLEGCQVSASSLTEVQAIASGQRHLAPLRHAIDIFHIAQFLSLPQLAHSCEDAIVAQISVETVSSLWNWAFEPGGSAFVRRHCTAFLRTEFSRICSSHVLFELEEDMLRDCLLSDYVQCAEVEILETVIRWGEHELVRRMEEREPNLIANTTHSISRKGIRRSELNDVELKNILANLLPLVRIDYILPPFHQASFSLNFHPM</sequence>
<reference evidence="5" key="1">
    <citation type="submission" date="2016-06" db="UniProtKB">
        <authorList>
            <consortium name="WormBaseParasite"/>
        </authorList>
    </citation>
    <scope>IDENTIFICATION</scope>
</reference>
<feature type="domain" description="BTB" evidence="2">
    <location>
        <begin position="125"/>
        <end position="198"/>
    </location>
</feature>
<dbReference type="OrthoDB" id="2347980at2759"/>
<dbReference type="WBParaSite" id="GPUH_0001023201-mRNA-1">
    <property type="protein sequence ID" value="GPUH_0001023201-mRNA-1"/>
    <property type="gene ID" value="GPUH_0001023201"/>
</dbReference>
<dbReference type="InterPro" id="IPR042345">
    <property type="entry name" value="Btbd7"/>
</dbReference>
<dbReference type="Pfam" id="PF07707">
    <property type="entry name" value="BACK"/>
    <property type="match status" value="1"/>
</dbReference>
<organism evidence="5">
    <name type="scientific">Gongylonema pulchrum</name>
    <dbReference type="NCBI Taxonomy" id="637853"/>
    <lineage>
        <taxon>Eukaryota</taxon>
        <taxon>Metazoa</taxon>
        <taxon>Ecdysozoa</taxon>
        <taxon>Nematoda</taxon>
        <taxon>Chromadorea</taxon>
        <taxon>Rhabditida</taxon>
        <taxon>Spirurina</taxon>
        <taxon>Spiruromorpha</taxon>
        <taxon>Spiruroidea</taxon>
        <taxon>Gongylonematidae</taxon>
        <taxon>Gongylonema</taxon>
    </lineage>
</organism>
<dbReference type="PROSITE" id="PS50097">
    <property type="entry name" value="BTB"/>
    <property type="match status" value="2"/>
</dbReference>
<dbReference type="PANTHER" id="PTHR16064:SF3">
    <property type="entry name" value="BTB_POZ DOMAIN-CONTAINING PROTEIN 7"/>
    <property type="match status" value="1"/>
</dbReference>